<evidence type="ECO:0000313" key="1">
    <source>
        <dbReference type="EMBL" id="KAK5628789.1"/>
    </source>
</evidence>
<keyword evidence="2" id="KW-1185">Reference proteome</keyword>
<sequence length="84" mass="9599">MRENAVAVAGLWVSAVEWASVCISTDAGWWVWEWYSWRLLEDWGPHGAAHHTNIKEKEVMVFNKGTTLHEARHGTFPSTLFQSS</sequence>
<organism evidence="1 2">
    <name type="scientific">Xylaria bambusicola</name>
    <dbReference type="NCBI Taxonomy" id="326684"/>
    <lineage>
        <taxon>Eukaryota</taxon>
        <taxon>Fungi</taxon>
        <taxon>Dikarya</taxon>
        <taxon>Ascomycota</taxon>
        <taxon>Pezizomycotina</taxon>
        <taxon>Sordariomycetes</taxon>
        <taxon>Xylariomycetidae</taxon>
        <taxon>Xylariales</taxon>
        <taxon>Xylariaceae</taxon>
        <taxon>Xylaria</taxon>
    </lineage>
</organism>
<dbReference type="AlphaFoldDB" id="A0AAN7UWD2"/>
<reference evidence="1 2" key="1">
    <citation type="submission" date="2023-10" db="EMBL/GenBank/DDBJ databases">
        <title>Draft genome sequence of Xylaria bambusicola isolate GMP-LS, the root and basal stem rot pathogen of sugarcane in Indonesia.</title>
        <authorList>
            <person name="Selvaraj P."/>
            <person name="Muralishankar V."/>
            <person name="Muruganantham S."/>
            <person name="Sp S."/>
            <person name="Haryani S."/>
            <person name="Lau K.J.X."/>
            <person name="Naqvi N.I."/>
        </authorList>
    </citation>
    <scope>NUCLEOTIDE SEQUENCE [LARGE SCALE GENOMIC DNA]</scope>
    <source>
        <strain evidence="1">GMP-LS</strain>
    </source>
</reference>
<accession>A0AAN7UWD2</accession>
<protein>
    <submittedName>
        <fullName evidence="1">Uncharacterized protein</fullName>
    </submittedName>
</protein>
<gene>
    <name evidence="1" type="ORF">RRF57_004504</name>
</gene>
<evidence type="ECO:0000313" key="2">
    <source>
        <dbReference type="Proteomes" id="UP001305414"/>
    </source>
</evidence>
<proteinExistence type="predicted"/>
<comment type="caution">
    <text evidence="1">The sequence shown here is derived from an EMBL/GenBank/DDBJ whole genome shotgun (WGS) entry which is preliminary data.</text>
</comment>
<dbReference type="Proteomes" id="UP001305414">
    <property type="component" value="Unassembled WGS sequence"/>
</dbReference>
<name>A0AAN7UWD2_9PEZI</name>
<dbReference type="EMBL" id="JAWHQM010000009">
    <property type="protein sequence ID" value="KAK5628789.1"/>
    <property type="molecule type" value="Genomic_DNA"/>
</dbReference>